<sequence length="32" mass="3489">MVIKASPRFPSLMLFTSHLVLHGGREGTHVLG</sequence>
<dbReference type="EMBL" id="GBRH01227422">
    <property type="protein sequence ID" value="JAD70473.1"/>
    <property type="molecule type" value="Transcribed_RNA"/>
</dbReference>
<dbReference type="AlphaFoldDB" id="A0A0A9C7N8"/>
<proteinExistence type="predicted"/>
<evidence type="ECO:0000313" key="1">
    <source>
        <dbReference type="EMBL" id="JAD70473.1"/>
    </source>
</evidence>
<reference evidence="1" key="1">
    <citation type="submission" date="2014-09" db="EMBL/GenBank/DDBJ databases">
        <authorList>
            <person name="Magalhaes I.L.F."/>
            <person name="Oliveira U."/>
            <person name="Santos F.R."/>
            <person name="Vidigal T.H.D.A."/>
            <person name="Brescovit A.D."/>
            <person name="Santos A.J."/>
        </authorList>
    </citation>
    <scope>NUCLEOTIDE SEQUENCE</scope>
    <source>
        <tissue evidence="1">Shoot tissue taken approximately 20 cm above the soil surface</tissue>
    </source>
</reference>
<name>A0A0A9C7N8_ARUDO</name>
<organism evidence="1">
    <name type="scientific">Arundo donax</name>
    <name type="common">Giant reed</name>
    <name type="synonym">Donax arundinaceus</name>
    <dbReference type="NCBI Taxonomy" id="35708"/>
    <lineage>
        <taxon>Eukaryota</taxon>
        <taxon>Viridiplantae</taxon>
        <taxon>Streptophyta</taxon>
        <taxon>Embryophyta</taxon>
        <taxon>Tracheophyta</taxon>
        <taxon>Spermatophyta</taxon>
        <taxon>Magnoliopsida</taxon>
        <taxon>Liliopsida</taxon>
        <taxon>Poales</taxon>
        <taxon>Poaceae</taxon>
        <taxon>PACMAD clade</taxon>
        <taxon>Arundinoideae</taxon>
        <taxon>Arundineae</taxon>
        <taxon>Arundo</taxon>
    </lineage>
</organism>
<protein>
    <submittedName>
        <fullName evidence="1">Uncharacterized protein</fullName>
    </submittedName>
</protein>
<accession>A0A0A9C7N8</accession>
<reference evidence="1" key="2">
    <citation type="journal article" date="2015" name="Data Brief">
        <title>Shoot transcriptome of the giant reed, Arundo donax.</title>
        <authorList>
            <person name="Barrero R.A."/>
            <person name="Guerrero F.D."/>
            <person name="Moolhuijzen P."/>
            <person name="Goolsby J.A."/>
            <person name="Tidwell J."/>
            <person name="Bellgard S.E."/>
            <person name="Bellgard M.I."/>
        </authorList>
    </citation>
    <scope>NUCLEOTIDE SEQUENCE</scope>
    <source>
        <tissue evidence="1">Shoot tissue taken approximately 20 cm above the soil surface</tissue>
    </source>
</reference>